<name>A0A2P2PKF7_RHIMU</name>
<organism evidence="1">
    <name type="scientific">Rhizophora mucronata</name>
    <name type="common">Asiatic mangrove</name>
    <dbReference type="NCBI Taxonomy" id="61149"/>
    <lineage>
        <taxon>Eukaryota</taxon>
        <taxon>Viridiplantae</taxon>
        <taxon>Streptophyta</taxon>
        <taxon>Embryophyta</taxon>
        <taxon>Tracheophyta</taxon>
        <taxon>Spermatophyta</taxon>
        <taxon>Magnoliopsida</taxon>
        <taxon>eudicotyledons</taxon>
        <taxon>Gunneridae</taxon>
        <taxon>Pentapetalae</taxon>
        <taxon>rosids</taxon>
        <taxon>fabids</taxon>
        <taxon>Malpighiales</taxon>
        <taxon>Rhizophoraceae</taxon>
        <taxon>Rhizophora</taxon>
    </lineage>
</organism>
<proteinExistence type="predicted"/>
<dbReference type="EMBL" id="GGEC01074736">
    <property type="protein sequence ID" value="MBX55220.1"/>
    <property type="molecule type" value="Transcribed_RNA"/>
</dbReference>
<sequence>MLKKEQENIKIPCIKRQEKHGSL</sequence>
<accession>A0A2P2PKF7</accession>
<protein>
    <submittedName>
        <fullName evidence="1">Uncharacterized protein</fullName>
    </submittedName>
</protein>
<reference evidence="1" key="1">
    <citation type="submission" date="2018-02" db="EMBL/GenBank/DDBJ databases">
        <title>Rhizophora mucronata_Transcriptome.</title>
        <authorList>
            <person name="Meera S.P."/>
            <person name="Sreeshan A."/>
            <person name="Augustine A."/>
        </authorList>
    </citation>
    <scope>NUCLEOTIDE SEQUENCE</scope>
    <source>
        <tissue evidence="1">Leaf</tissue>
    </source>
</reference>
<dbReference type="AlphaFoldDB" id="A0A2P2PKF7"/>
<evidence type="ECO:0000313" key="1">
    <source>
        <dbReference type="EMBL" id="MBX55220.1"/>
    </source>
</evidence>